<dbReference type="RefSeq" id="WP_321395559.1">
    <property type="nucleotide sequence ID" value="NZ_CP139487.1"/>
</dbReference>
<feature type="signal peptide" evidence="2">
    <location>
        <begin position="1"/>
        <end position="21"/>
    </location>
</feature>
<organism evidence="4 5">
    <name type="scientific">Peredibacter starrii</name>
    <dbReference type="NCBI Taxonomy" id="28202"/>
    <lineage>
        <taxon>Bacteria</taxon>
        <taxon>Pseudomonadati</taxon>
        <taxon>Bdellovibrionota</taxon>
        <taxon>Bacteriovoracia</taxon>
        <taxon>Bacteriovoracales</taxon>
        <taxon>Bacteriovoracaceae</taxon>
        <taxon>Peredibacter</taxon>
    </lineage>
</organism>
<dbReference type="Gene3D" id="2.40.160.10">
    <property type="entry name" value="Porin"/>
    <property type="match status" value="1"/>
</dbReference>
<protein>
    <submittedName>
        <fullName evidence="4">Outer membrane beta-barrel protein</fullName>
    </submittedName>
</protein>
<accession>A0AAX4HPV1</accession>
<evidence type="ECO:0000259" key="3">
    <source>
        <dbReference type="Pfam" id="PF13505"/>
    </source>
</evidence>
<sequence length="187" mass="20197">MKFAQLFLLILAFFMIKPASADVLIEPLVGFNANSKIEVDQAGAAKASGGMGMGYGGRLGYYNYGFSLGLDYLKSSIDMDDSDFKKNVDISEWGAFVGFKFPILVKVYAGYIFSATGETKDKDGDKVDLNDGTGVKVGVGTTLLPFLDINLEYRKGTFGEIKTGGTKSSIDTDYSAYMLSVSLPFTI</sequence>
<dbReference type="InterPro" id="IPR027385">
    <property type="entry name" value="Beta-barrel_OMP"/>
</dbReference>
<proteinExistence type="predicted"/>
<dbReference type="Proteomes" id="UP001324634">
    <property type="component" value="Chromosome"/>
</dbReference>
<name>A0AAX4HPV1_9BACT</name>
<dbReference type="Pfam" id="PF13505">
    <property type="entry name" value="OMP_b-brl"/>
    <property type="match status" value="1"/>
</dbReference>
<dbReference type="SUPFAM" id="SSF56925">
    <property type="entry name" value="OMPA-like"/>
    <property type="match status" value="1"/>
</dbReference>
<gene>
    <name evidence="4" type="ORF">SOO65_00990</name>
</gene>
<dbReference type="EMBL" id="CP139487">
    <property type="protein sequence ID" value="WPU65317.1"/>
    <property type="molecule type" value="Genomic_DNA"/>
</dbReference>
<feature type="domain" description="Outer membrane protein beta-barrel" evidence="3">
    <location>
        <begin position="8"/>
        <end position="181"/>
    </location>
</feature>
<keyword evidence="1 2" id="KW-0732">Signal</keyword>
<evidence type="ECO:0000256" key="1">
    <source>
        <dbReference type="ARBA" id="ARBA00022729"/>
    </source>
</evidence>
<keyword evidence="5" id="KW-1185">Reference proteome</keyword>
<dbReference type="InterPro" id="IPR011250">
    <property type="entry name" value="OMP/PagP_B-barrel"/>
</dbReference>
<dbReference type="AlphaFoldDB" id="A0AAX4HPV1"/>
<reference evidence="4 5" key="1">
    <citation type="submission" date="2023-11" db="EMBL/GenBank/DDBJ databases">
        <title>Peredibacter starrii A3.12.</title>
        <authorList>
            <person name="Mitchell R.J."/>
        </authorList>
    </citation>
    <scope>NUCLEOTIDE SEQUENCE [LARGE SCALE GENOMIC DNA]</scope>
    <source>
        <strain evidence="4 5">A3.12</strain>
    </source>
</reference>
<evidence type="ECO:0000313" key="5">
    <source>
        <dbReference type="Proteomes" id="UP001324634"/>
    </source>
</evidence>
<evidence type="ECO:0000313" key="4">
    <source>
        <dbReference type="EMBL" id="WPU65317.1"/>
    </source>
</evidence>
<dbReference type="InterPro" id="IPR023614">
    <property type="entry name" value="Porin_dom_sf"/>
</dbReference>
<feature type="chain" id="PRO_5043410689" evidence="2">
    <location>
        <begin position="22"/>
        <end position="187"/>
    </location>
</feature>
<evidence type="ECO:0000256" key="2">
    <source>
        <dbReference type="SAM" id="SignalP"/>
    </source>
</evidence>
<dbReference type="KEGG" id="psti:SOO65_00990"/>